<dbReference type="VEuPathDB" id="TriTrypDB:ADEAN_000390300"/>
<comment type="subcellular location">
    <subcellularLocation>
        <location evidence="1">Nucleus</location>
        <location evidence="1">Nucleolus</location>
    </subcellularLocation>
</comment>
<feature type="compositionally biased region" description="Basic residues" evidence="4">
    <location>
        <begin position="122"/>
        <end position="131"/>
    </location>
</feature>
<evidence type="ECO:0000256" key="1">
    <source>
        <dbReference type="ARBA" id="ARBA00004604"/>
    </source>
</evidence>
<feature type="region of interest" description="Disordered" evidence="4">
    <location>
        <begin position="49"/>
        <end position="77"/>
    </location>
</feature>
<keyword evidence="3" id="KW-0539">Nucleus</keyword>
<dbReference type="AlphaFoldDB" id="A0A7G2CBI6"/>
<evidence type="ECO:0000256" key="4">
    <source>
        <dbReference type="SAM" id="MobiDB-lite"/>
    </source>
</evidence>
<sequence>MVNSLFKEGDDATANSSDPFAKARSELKGMQFMKNAKERRMKEMRDELQALGDDVQNNTSETTIPAKRTSQKKKDTLERIVLQPGRGVDCGKVALDPENTAEEALNHGEPLPQSEFAGSRARGGKISHVKTIKPEAPRPASEEEPLSAPDSAAVEERPYDDELTKSYLVSRAFAQDEVDGEFLLKKNAQVDNVVEPLDRNAALPGWGEWGGENPSLNKRHKEKVAHYTLQKEIEKSFLLKSRADASLDHVVINHDGVELVPDRMTLHMVPRPFSNAQEFARSMRQPVGPEWSSSIGFKEGVQPRVEVQQGQAVVPLDVSNVPRKSKTKRRKT</sequence>
<dbReference type="PANTHER" id="PTHR14150:SF12">
    <property type="entry name" value="U3 SMALL NUCLEOLAR RNA-ASSOCIATED PROTEIN 14 HOMOLOG A"/>
    <property type="match status" value="1"/>
</dbReference>
<proteinExistence type="predicted"/>
<keyword evidence="2" id="KW-0597">Phosphoprotein</keyword>
<dbReference type="InterPro" id="IPR006709">
    <property type="entry name" value="SSU_processome_Utp14"/>
</dbReference>
<evidence type="ECO:0000256" key="3">
    <source>
        <dbReference type="ARBA" id="ARBA00023242"/>
    </source>
</evidence>
<dbReference type="Pfam" id="PF04615">
    <property type="entry name" value="Utp14"/>
    <property type="match status" value="1"/>
</dbReference>
<evidence type="ECO:0000256" key="2">
    <source>
        <dbReference type="ARBA" id="ARBA00022553"/>
    </source>
</evidence>
<evidence type="ECO:0000313" key="5">
    <source>
        <dbReference type="EMBL" id="CAD2216441.1"/>
    </source>
</evidence>
<feature type="region of interest" description="Disordered" evidence="4">
    <location>
        <begin position="100"/>
        <end position="159"/>
    </location>
</feature>
<dbReference type="Proteomes" id="UP000515908">
    <property type="component" value="Chromosome 06"/>
</dbReference>
<name>A0A7G2CBI6_9TRYP</name>
<dbReference type="PANTHER" id="PTHR14150">
    <property type="entry name" value="U3 SMALL NUCLEOLAR RNA-ASSOCIATED PROTEIN 14"/>
    <property type="match status" value="1"/>
</dbReference>
<protein>
    <submittedName>
        <fullName evidence="5">Utp14 protein, putative</fullName>
    </submittedName>
</protein>
<dbReference type="GO" id="GO:0032040">
    <property type="term" value="C:small-subunit processome"/>
    <property type="evidence" value="ECO:0007669"/>
    <property type="project" value="InterPro"/>
</dbReference>
<gene>
    <name evidence="5" type="ORF">ADEAN_000390300</name>
</gene>
<feature type="region of interest" description="Disordered" evidence="4">
    <location>
        <begin position="1"/>
        <end position="32"/>
    </location>
</feature>
<organism evidence="5 6">
    <name type="scientific">Angomonas deanei</name>
    <dbReference type="NCBI Taxonomy" id="59799"/>
    <lineage>
        <taxon>Eukaryota</taxon>
        <taxon>Discoba</taxon>
        <taxon>Euglenozoa</taxon>
        <taxon>Kinetoplastea</taxon>
        <taxon>Metakinetoplastina</taxon>
        <taxon>Trypanosomatida</taxon>
        <taxon>Trypanosomatidae</taxon>
        <taxon>Strigomonadinae</taxon>
        <taxon>Angomonas</taxon>
    </lineage>
</organism>
<accession>A0A7G2CBI6</accession>
<dbReference type="EMBL" id="LR877150">
    <property type="protein sequence ID" value="CAD2216441.1"/>
    <property type="molecule type" value="Genomic_DNA"/>
</dbReference>
<dbReference type="GO" id="GO:0006364">
    <property type="term" value="P:rRNA processing"/>
    <property type="evidence" value="ECO:0007669"/>
    <property type="project" value="InterPro"/>
</dbReference>
<keyword evidence="6" id="KW-1185">Reference proteome</keyword>
<reference evidence="5 6" key="1">
    <citation type="submission" date="2020-08" db="EMBL/GenBank/DDBJ databases">
        <authorList>
            <person name="Newling K."/>
            <person name="Davey J."/>
            <person name="Forrester S."/>
        </authorList>
    </citation>
    <scope>NUCLEOTIDE SEQUENCE [LARGE SCALE GENOMIC DNA]</scope>
    <source>
        <strain evidence="6">Crithidia deanei Carvalho (ATCC PRA-265)</strain>
    </source>
</reference>
<evidence type="ECO:0000313" key="6">
    <source>
        <dbReference type="Proteomes" id="UP000515908"/>
    </source>
</evidence>